<name>A0AAN7TV09_9MYCE</name>
<dbReference type="InterPro" id="IPR015943">
    <property type="entry name" value="WD40/YVTN_repeat-like_dom_sf"/>
</dbReference>
<evidence type="ECO:0000256" key="7">
    <source>
        <dbReference type="RuleBase" id="RU280818"/>
    </source>
</evidence>
<feature type="domain" description="DUF1899" evidence="8">
    <location>
        <begin position="3"/>
        <end position="67"/>
    </location>
</feature>
<dbReference type="SMART" id="SM00320">
    <property type="entry name" value="WD40"/>
    <property type="match status" value="3"/>
</dbReference>
<dbReference type="Gene3D" id="2.130.10.10">
    <property type="entry name" value="YVTN repeat-like/Quinoprotein amine dehydrogenase"/>
    <property type="match status" value="1"/>
</dbReference>
<dbReference type="PROSITE" id="PS50294">
    <property type="entry name" value="WD_REPEATS_REGION"/>
    <property type="match status" value="1"/>
</dbReference>
<evidence type="ECO:0000313" key="10">
    <source>
        <dbReference type="Proteomes" id="UP001344447"/>
    </source>
</evidence>
<feature type="repeat" description="WD" evidence="6">
    <location>
        <begin position="168"/>
        <end position="209"/>
    </location>
</feature>
<dbReference type="Pfam" id="PF08953">
    <property type="entry name" value="DUF1899"/>
    <property type="match status" value="1"/>
</dbReference>
<evidence type="ECO:0000256" key="1">
    <source>
        <dbReference type="ARBA" id="ARBA00009482"/>
    </source>
</evidence>
<protein>
    <recommendedName>
        <fullName evidence="7">Coronin</fullName>
    </recommendedName>
</protein>
<keyword evidence="3 7" id="KW-0677">Repeat</keyword>
<dbReference type="EMBL" id="JAVFKY010000005">
    <property type="protein sequence ID" value="KAK5576566.1"/>
    <property type="molecule type" value="Genomic_DNA"/>
</dbReference>
<comment type="similarity">
    <text evidence="1 7">Belongs to the WD repeat coronin family.</text>
</comment>
<evidence type="ECO:0000313" key="9">
    <source>
        <dbReference type="EMBL" id="KAK5576566.1"/>
    </source>
</evidence>
<evidence type="ECO:0000256" key="4">
    <source>
        <dbReference type="ARBA" id="ARBA00023054"/>
    </source>
</evidence>
<comment type="caution">
    <text evidence="9">The sequence shown here is derived from an EMBL/GenBank/DDBJ whole genome shotgun (WGS) entry which is preliminary data.</text>
</comment>
<dbReference type="PROSITE" id="PS50082">
    <property type="entry name" value="WD_REPEATS_2"/>
    <property type="match status" value="3"/>
</dbReference>
<dbReference type="InterPro" id="IPR015048">
    <property type="entry name" value="DUF1899"/>
</dbReference>
<evidence type="ECO:0000259" key="8">
    <source>
        <dbReference type="SMART" id="SM01166"/>
    </source>
</evidence>
<dbReference type="Pfam" id="PF00400">
    <property type="entry name" value="WD40"/>
    <property type="match status" value="3"/>
</dbReference>
<gene>
    <name evidence="9" type="ORF">RB653_007710</name>
</gene>
<evidence type="ECO:0000256" key="5">
    <source>
        <dbReference type="ARBA" id="ARBA00023203"/>
    </source>
</evidence>
<keyword evidence="10" id="KW-1185">Reference proteome</keyword>
<dbReference type="InterPro" id="IPR019775">
    <property type="entry name" value="WD40_repeat_CS"/>
</dbReference>
<dbReference type="GO" id="GO:0051015">
    <property type="term" value="F:actin filament binding"/>
    <property type="evidence" value="ECO:0007669"/>
    <property type="project" value="TreeGrafter"/>
</dbReference>
<accession>A0AAN7TV09</accession>
<reference evidence="9 10" key="1">
    <citation type="submission" date="2023-11" db="EMBL/GenBank/DDBJ databases">
        <title>Dfirmibasis_genome.</title>
        <authorList>
            <person name="Edelbroek B."/>
            <person name="Kjellin J."/>
            <person name="Jerlstrom-Hultqvist J."/>
            <person name="Soderbom F."/>
        </authorList>
    </citation>
    <scope>NUCLEOTIDE SEQUENCE [LARGE SCALE GENOMIC DNA]</scope>
    <source>
        <strain evidence="9 10">TNS-C-14</strain>
    </source>
</reference>
<organism evidence="9 10">
    <name type="scientific">Dictyostelium firmibasis</name>
    <dbReference type="NCBI Taxonomy" id="79012"/>
    <lineage>
        <taxon>Eukaryota</taxon>
        <taxon>Amoebozoa</taxon>
        <taxon>Evosea</taxon>
        <taxon>Eumycetozoa</taxon>
        <taxon>Dictyostelia</taxon>
        <taxon>Dictyosteliales</taxon>
        <taxon>Dictyosteliaceae</taxon>
        <taxon>Dictyostelium</taxon>
    </lineage>
</organism>
<keyword evidence="2 6" id="KW-0853">WD repeat</keyword>
<dbReference type="PROSITE" id="PS00678">
    <property type="entry name" value="WD_REPEATS_1"/>
    <property type="match status" value="1"/>
</dbReference>
<dbReference type="InterPro" id="IPR015505">
    <property type="entry name" value="Coronin"/>
</dbReference>
<feature type="repeat" description="WD" evidence="6">
    <location>
        <begin position="125"/>
        <end position="167"/>
    </location>
</feature>
<dbReference type="AlphaFoldDB" id="A0AAN7TV09"/>
<dbReference type="SMART" id="SM01167">
    <property type="entry name" value="DUF1900"/>
    <property type="match status" value="1"/>
</dbReference>
<dbReference type="PANTHER" id="PTHR10856:SF0">
    <property type="entry name" value="CORONIN"/>
    <property type="match status" value="1"/>
</dbReference>
<evidence type="ECO:0000256" key="2">
    <source>
        <dbReference type="ARBA" id="ARBA00022574"/>
    </source>
</evidence>
<dbReference type="GO" id="GO:0007015">
    <property type="term" value="P:actin filament organization"/>
    <property type="evidence" value="ECO:0007669"/>
    <property type="project" value="TreeGrafter"/>
</dbReference>
<keyword evidence="4" id="KW-0175">Coiled coil</keyword>
<dbReference type="InterPro" id="IPR001680">
    <property type="entry name" value="WD40_rpt"/>
</dbReference>
<dbReference type="SUPFAM" id="SSF50978">
    <property type="entry name" value="WD40 repeat-like"/>
    <property type="match status" value="1"/>
</dbReference>
<feature type="repeat" description="WD" evidence="6">
    <location>
        <begin position="75"/>
        <end position="117"/>
    </location>
</feature>
<evidence type="ECO:0000256" key="6">
    <source>
        <dbReference type="PROSITE-ProRule" id="PRU00221"/>
    </source>
</evidence>
<dbReference type="InterPro" id="IPR036322">
    <property type="entry name" value="WD40_repeat_dom_sf"/>
</dbReference>
<proteinExistence type="inferred from homology"/>
<dbReference type="FunFam" id="2.130.10.10:FF:000502">
    <property type="entry name" value="Coronin"/>
    <property type="match status" value="1"/>
</dbReference>
<dbReference type="SMART" id="SM01166">
    <property type="entry name" value="DUF1899"/>
    <property type="match status" value="1"/>
</dbReference>
<dbReference type="PANTHER" id="PTHR10856">
    <property type="entry name" value="CORONIN"/>
    <property type="match status" value="1"/>
</dbReference>
<dbReference type="Proteomes" id="UP001344447">
    <property type="component" value="Unassembled WGS sequence"/>
</dbReference>
<sequence>MSKVVRSSKYRHVFAAQPKKEECYQNLKVTKSAWDSNYVAANTRYFGVIWDAAGGGSFAVIPHEASGKTTSVPLFNGHKSAVLDIAFHPFNENLVGSVSEDCNICIWGIPEGGLTDSISTPLQTLSGHKRKVGTISFNPVADNVAVTSSGDFLVKTWDVEQGKNLTTVEGHSDMITSCEWNHNGSQIVTTCKDKKARIFDPRTNSIVNEVVCHQGVKNSRAIFAKDKVITVGFSKTSERELHIYDPRAFTTPISAQVIDSASGLLMPFYDADNSILYLAGKGDGNIRYYELVDESPYIHFLSEFKSSTPQRGLCFLPKRCLSTSECEIARGLKVTPFTVEPISFRVPRKSDIFQDDIYPDTYAGEPSLTAEQWVSGTNAEPKTVSLAGGFVKKAPAAEFKPIVQVQEGPKNEKELREEYEKLKIRVAYLESEIVKKDAKIKELSN</sequence>
<evidence type="ECO:0000256" key="3">
    <source>
        <dbReference type="ARBA" id="ARBA00022737"/>
    </source>
</evidence>
<keyword evidence="5" id="KW-0009">Actin-binding</keyword>
<dbReference type="Pfam" id="PF16300">
    <property type="entry name" value="WD40_4"/>
    <property type="match status" value="1"/>
</dbReference>